<proteinExistence type="predicted"/>
<feature type="transmembrane region" description="Helical" evidence="1">
    <location>
        <begin position="206"/>
        <end position="224"/>
    </location>
</feature>
<reference evidence="4" key="1">
    <citation type="journal article" date="2014" name="Proc. Natl. Acad. Sci. U.S.A.">
        <title>Extensive sampling of basidiomycete genomes demonstrates inadequacy of the white-rot/brown-rot paradigm for wood decay fungi.</title>
        <authorList>
            <person name="Riley R."/>
            <person name="Salamov A.A."/>
            <person name="Brown D.W."/>
            <person name="Nagy L.G."/>
            <person name="Floudas D."/>
            <person name="Held B.W."/>
            <person name="Levasseur A."/>
            <person name="Lombard V."/>
            <person name="Morin E."/>
            <person name="Otillar R."/>
            <person name="Lindquist E.A."/>
            <person name="Sun H."/>
            <person name="LaButti K.M."/>
            <person name="Schmutz J."/>
            <person name="Jabbour D."/>
            <person name="Luo H."/>
            <person name="Baker S.E."/>
            <person name="Pisabarro A.G."/>
            <person name="Walton J.D."/>
            <person name="Blanchette R.A."/>
            <person name="Henrissat B."/>
            <person name="Martin F."/>
            <person name="Cullen D."/>
            <person name="Hibbett D.S."/>
            <person name="Grigoriev I.V."/>
        </authorList>
    </citation>
    <scope>NUCLEOTIDE SEQUENCE [LARGE SCALE GENOMIC DNA]</scope>
    <source>
        <strain evidence="4">CBS 339.88</strain>
    </source>
</reference>
<dbReference type="AlphaFoldDB" id="A0A067T966"/>
<keyword evidence="1" id="KW-0812">Transmembrane</keyword>
<name>A0A067T966_GALM3</name>
<dbReference type="STRING" id="685588.A0A067T966"/>
<keyword evidence="1" id="KW-0472">Membrane</keyword>
<accession>A0A067T966</accession>
<feature type="transmembrane region" description="Helical" evidence="1">
    <location>
        <begin position="340"/>
        <end position="360"/>
    </location>
</feature>
<dbReference type="EMBL" id="KL142372">
    <property type="protein sequence ID" value="KDR79755.1"/>
    <property type="molecule type" value="Genomic_DNA"/>
</dbReference>
<evidence type="ECO:0000256" key="2">
    <source>
        <dbReference type="SAM" id="SignalP"/>
    </source>
</evidence>
<evidence type="ECO:0000256" key="1">
    <source>
        <dbReference type="SAM" id="Phobius"/>
    </source>
</evidence>
<dbReference type="PANTHER" id="PTHR35043:SF7">
    <property type="entry name" value="TRANSCRIPTION FACTOR DOMAIN-CONTAINING PROTEIN"/>
    <property type="match status" value="1"/>
</dbReference>
<feature type="transmembrane region" description="Helical" evidence="1">
    <location>
        <begin position="413"/>
        <end position="434"/>
    </location>
</feature>
<protein>
    <submittedName>
        <fullName evidence="3">Uncharacterized protein</fullName>
    </submittedName>
</protein>
<keyword evidence="4" id="KW-1185">Reference proteome</keyword>
<dbReference type="PANTHER" id="PTHR35043">
    <property type="entry name" value="TRANSCRIPTION FACTOR DOMAIN-CONTAINING PROTEIN"/>
    <property type="match status" value="1"/>
</dbReference>
<keyword evidence="2" id="KW-0732">Signal</keyword>
<evidence type="ECO:0000313" key="4">
    <source>
        <dbReference type="Proteomes" id="UP000027222"/>
    </source>
</evidence>
<sequence length="456" mass="50651">MLLILVIAYVLQHLLNADAAPFSLNFPREAPIGSQECVCPNTRSVWDIVWSCLVTIFACSWVSVHPNIPKEGLSQGKKILRRFEIVFWSIIAPELIIGWAMRQFFGAVVLKMQYGGEGWTMAHGYFIQMGGFMLYEDGKAVGVLDPGELDGLISMGRITLPSITEEEIKDRSKGDGLSKAVVIVQTTWFIVQCIARRVQGLAITQLELATVGFAALNAVMYAFWWHKPLNVETTVPVHAALPKAPNQSMSPDSVDSKRAAKGILQVEMRPMRPTIFKRKPSTLRIPTFIDLTSRPLWFPFRIFRWPLEAVAKVNDTNSICKGKMHVPNFYASADDQGMRGAYYLLVSVGTIFGAIHCVGWEFTFPSIIEAKIWRVCSVTITSISLVTFVLGWFGLNLLYNGIDGYGPDLVACMLGSFIGWYILARVALLVGAIISLRNLPPPALGVVEWTLSIPHV</sequence>
<dbReference type="Proteomes" id="UP000027222">
    <property type="component" value="Unassembled WGS sequence"/>
</dbReference>
<feature type="signal peptide" evidence="2">
    <location>
        <begin position="1"/>
        <end position="19"/>
    </location>
</feature>
<feature type="transmembrane region" description="Helical" evidence="1">
    <location>
        <begin position="372"/>
        <end position="393"/>
    </location>
</feature>
<evidence type="ECO:0000313" key="3">
    <source>
        <dbReference type="EMBL" id="KDR79755.1"/>
    </source>
</evidence>
<dbReference type="OrthoDB" id="9451547at2759"/>
<feature type="chain" id="PRO_5001646661" evidence="2">
    <location>
        <begin position="20"/>
        <end position="456"/>
    </location>
</feature>
<keyword evidence="1" id="KW-1133">Transmembrane helix</keyword>
<dbReference type="HOGENOM" id="CLU_022883_6_1_1"/>
<gene>
    <name evidence="3" type="ORF">GALMADRAFT_1360429</name>
</gene>
<organism evidence="3 4">
    <name type="scientific">Galerina marginata (strain CBS 339.88)</name>
    <dbReference type="NCBI Taxonomy" id="685588"/>
    <lineage>
        <taxon>Eukaryota</taxon>
        <taxon>Fungi</taxon>
        <taxon>Dikarya</taxon>
        <taxon>Basidiomycota</taxon>
        <taxon>Agaricomycotina</taxon>
        <taxon>Agaricomycetes</taxon>
        <taxon>Agaricomycetidae</taxon>
        <taxon>Agaricales</taxon>
        <taxon>Agaricineae</taxon>
        <taxon>Strophariaceae</taxon>
        <taxon>Galerina</taxon>
    </lineage>
</organism>